<organism evidence="2 3">
    <name type="scientific">Clonostachys byssicola</name>
    <dbReference type="NCBI Taxonomy" id="160290"/>
    <lineage>
        <taxon>Eukaryota</taxon>
        <taxon>Fungi</taxon>
        <taxon>Dikarya</taxon>
        <taxon>Ascomycota</taxon>
        <taxon>Pezizomycotina</taxon>
        <taxon>Sordariomycetes</taxon>
        <taxon>Hypocreomycetidae</taxon>
        <taxon>Hypocreales</taxon>
        <taxon>Bionectriaceae</taxon>
        <taxon>Clonostachys</taxon>
    </lineage>
</organism>
<evidence type="ECO:0000313" key="3">
    <source>
        <dbReference type="Proteomes" id="UP000754883"/>
    </source>
</evidence>
<gene>
    <name evidence="2" type="ORF">CBYS24578_00015568</name>
</gene>
<dbReference type="Proteomes" id="UP000754883">
    <property type="component" value="Unassembled WGS sequence"/>
</dbReference>
<reference evidence="2 3" key="2">
    <citation type="submission" date="2021-10" db="EMBL/GenBank/DDBJ databases">
        <authorList>
            <person name="Piombo E."/>
        </authorList>
    </citation>
    <scope>NUCLEOTIDE SEQUENCE [LARGE SCALE GENOMIC DNA]</scope>
</reference>
<evidence type="ECO:0000313" key="2">
    <source>
        <dbReference type="EMBL" id="CAG9975192.1"/>
    </source>
</evidence>
<reference evidence="3" key="1">
    <citation type="submission" date="2019-06" db="EMBL/GenBank/DDBJ databases">
        <authorList>
            <person name="Broberg M."/>
        </authorList>
    </citation>
    <scope>NUCLEOTIDE SEQUENCE [LARGE SCALE GENOMIC DNA]</scope>
</reference>
<sequence>MAINHRLKLKVINPKPSKFKGSFLQFPRFPPEVRLNIWRQSLYYERLLRVDLQPGATAEDLAHEDEPLETKRAARKYLEAHSEGFIIVLRTRDHMSKLFRVCCESRQFAMSFYRVKVPCYFKEVGIPAQQVTLYLHPELDILRLSGLKYFARFAQMIWNLDHHHIGLVNIALPSDAIYEARTHYDELFQEVDDQDILRQALARLRSVIFGFDGTLGRAMPYTAEYIWGGRTELSRARPLLASVSRFERLPQDPRPIEEELKRVYLPLGDPREQIYRWFRLLDKWEISNDNHPVEYRFMITCGDTRVETREEARMSLKEEIWVWKKKKNFPTRTAREGPLQDDYRALPSAYGFWLFPIDAFGIIPEAHPDIRHEGALKKKDLRKPANQAASNLFGGGFKAAVMAFWSLEDR</sequence>
<feature type="domain" description="2EXR" evidence="1">
    <location>
        <begin position="23"/>
        <end position="142"/>
    </location>
</feature>
<dbReference type="OrthoDB" id="3469466at2759"/>
<accession>A0A9N9XWA2</accession>
<comment type="caution">
    <text evidence="2">The sequence shown here is derived from an EMBL/GenBank/DDBJ whole genome shotgun (WGS) entry which is preliminary data.</text>
</comment>
<protein>
    <recommendedName>
        <fullName evidence="1">2EXR domain-containing protein</fullName>
    </recommendedName>
</protein>
<dbReference type="AlphaFoldDB" id="A0A9N9XWA2"/>
<keyword evidence="3" id="KW-1185">Reference proteome</keyword>
<dbReference type="Pfam" id="PF20150">
    <property type="entry name" value="2EXR"/>
    <property type="match status" value="1"/>
</dbReference>
<evidence type="ECO:0000259" key="1">
    <source>
        <dbReference type="Pfam" id="PF20150"/>
    </source>
</evidence>
<dbReference type="InterPro" id="IPR045518">
    <property type="entry name" value="2EXR"/>
</dbReference>
<proteinExistence type="predicted"/>
<name>A0A9N9XWA2_9HYPO</name>
<dbReference type="EMBL" id="CABFNO020001255">
    <property type="protein sequence ID" value="CAG9975192.1"/>
    <property type="molecule type" value="Genomic_DNA"/>
</dbReference>